<dbReference type="Proteomes" id="UP001392318">
    <property type="component" value="Unassembled WGS sequence"/>
</dbReference>
<protein>
    <submittedName>
        <fullName evidence="1">Uncharacterized protein</fullName>
    </submittedName>
</protein>
<comment type="caution">
    <text evidence="1">The sequence shown here is derived from an EMBL/GenBank/DDBJ whole genome shotgun (WGS) entry which is preliminary data.</text>
</comment>
<accession>A0ACC6RGM2</accession>
<name>A0ACC6RGM2_9BURK</name>
<proteinExistence type="predicted"/>
<dbReference type="EMBL" id="JAYMRU010000007">
    <property type="protein sequence ID" value="MEM5400817.1"/>
    <property type="molecule type" value="Genomic_DNA"/>
</dbReference>
<sequence>MATIESDEWLALHSYDMYDTSERDANPAFRMKMASLLDGKVVALFPVAGSFKPGVLTERGFGVDTYCLEGYAEACKHTWEQDRVHVVSQDELLHLLAERMRDAFIEVLSDRVGA</sequence>
<organism evidence="1 2">
    <name type="scientific">Paraburkholderia unamae</name>
    <dbReference type="NCBI Taxonomy" id="219649"/>
    <lineage>
        <taxon>Bacteria</taxon>
        <taxon>Pseudomonadati</taxon>
        <taxon>Pseudomonadota</taxon>
        <taxon>Betaproteobacteria</taxon>
        <taxon>Burkholderiales</taxon>
        <taxon>Burkholderiaceae</taxon>
        <taxon>Paraburkholderia</taxon>
    </lineage>
</organism>
<evidence type="ECO:0000313" key="2">
    <source>
        <dbReference type="Proteomes" id="UP001392318"/>
    </source>
</evidence>
<evidence type="ECO:0000313" key="1">
    <source>
        <dbReference type="EMBL" id="MEM5400817.1"/>
    </source>
</evidence>
<keyword evidence="2" id="KW-1185">Reference proteome</keyword>
<gene>
    <name evidence="1" type="ORF">VSR83_12060</name>
</gene>
<reference evidence="1" key="1">
    <citation type="submission" date="2024-01" db="EMBL/GenBank/DDBJ databases">
        <title>The diversity of rhizobia nodulating Mimosa spp. in eleven states of Brazil covering several biomes is determined by host plant, location, and edaphic factors.</title>
        <authorList>
            <person name="Rouws L."/>
            <person name="Barauna A."/>
            <person name="Beukes C."/>
            <person name="De Faria S.M."/>
            <person name="Gross E."/>
            <person name="Dos Reis Junior F.B."/>
            <person name="Simon M."/>
            <person name="Maluk M."/>
            <person name="Odee D.W."/>
            <person name="Kenicer G."/>
            <person name="Young J.P.W."/>
            <person name="Reis V.M."/>
            <person name="Zilli J."/>
            <person name="James E.K."/>
        </authorList>
    </citation>
    <scope>NUCLEOTIDE SEQUENCE</scope>
    <source>
        <strain evidence="1">JPY452</strain>
    </source>
</reference>